<dbReference type="RefSeq" id="XP_001426592.1">
    <property type="nucleotide sequence ID" value="XM_001426555.1"/>
</dbReference>
<dbReference type="EMBL" id="CT868001">
    <property type="protein sequence ID" value="CAK59194.1"/>
    <property type="molecule type" value="Genomic_DNA"/>
</dbReference>
<reference evidence="1 2" key="1">
    <citation type="journal article" date="2006" name="Nature">
        <title>Global trends of whole-genome duplications revealed by the ciliate Paramecium tetraurelia.</title>
        <authorList>
            <consortium name="Genoscope"/>
            <person name="Aury J.-M."/>
            <person name="Jaillon O."/>
            <person name="Duret L."/>
            <person name="Noel B."/>
            <person name="Jubin C."/>
            <person name="Porcel B.M."/>
            <person name="Segurens B."/>
            <person name="Daubin V."/>
            <person name="Anthouard V."/>
            <person name="Aiach N."/>
            <person name="Arnaiz O."/>
            <person name="Billaut A."/>
            <person name="Beisson J."/>
            <person name="Blanc I."/>
            <person name="Bouhouche K."/>
            <person name="Camara F."/>
            <person name="Duharcourt S."/>
            <person name="Guigo R."/>
            <person name="Gogendeau D."/>
            <person name="Katinka M."/>
            <person name="Keller A.-M."/>
            <person name="Kissmehl R."/>
            <person name="Klotz C."/>
            <person name="Koll F."/>
            <person name="Le Moue A."/>
            <person name="Lepere C."/>
            <person name="Malinsky S."/>
            <person name="Nowacki M."/>
            <person name="Nowak J.K."/>
            <person name="Plattner H."/>
            <person name="Poulain J."/>
            <person name="Ruiz F."/>
            <person name="Serrano V."/>
            <person name="Zagulski M."/>
            <person name="Dessen P."/>
            <person name="Betermier M."/>
            <person name="Weissenbach J."/>
            <person name="Scarpelli C."/>
            <person name="Schachter V."/>
            <person name="Sperling L."/>
            <person name="Meyer E."/>
            <person name="Cohen J."/>
            <person name="Wincker P."/>
        </authorList>
    </citation>
    <scope>NUCLEOTIDE SEQUENCE [LARGE SCALE GENOMIC DNA]</scope>
    <source>
        <strain evidence="1 2">Stock d4-2</strain>
    </source>
</reference>
<dbReference type="HOGENOM" id="CLU_1829069_0_0_1"/>
<dbReference type="OMA" id="NNENSQA"/>
<dbReference type="GeneID" id="5012376"/>
<proteinExistence type="predicted"/>
<name>A0BKX7_PARTE</name>
<keyword evidence="2" id="KW-1185">Reference proteome</keyword>
<evidence type="ECO:0000313" key="2">
    <source>
        <dbReference type="Proteomes" id="UP000000600"/>
    </source>
</evidence>
<dbReference type="Proteomes" id="UP000000600">
    <property type="component" value="Unassembled WGS sequence"/>
</dbReference>
<accession>A0BKX7</accession>
<sequence length="139" mass="16468">MQQNIKEIIARLNDQRKTIQIRRRTLNNENSQAIQSGDIKRRLSTLDPPTMSLQNLEIDLMGQGKNKEFKKITKKRNQFQNNQRLMMLYSKKITYVETHQSILPLIDFSQFNNDPLPIVYPKHDKLVKFKKINSRVIES</sequence>
<gene>
    <name evidence="1" type="ORF">GSPATT00029825001</name>
</gene>
<evidence type="ECO:0000313" key="1">
    <source>
        <dbReference type="EMBL" id="CAK59194.1"/>
    </source>
</evidence>
<dbReference type="KEGG" id="ptm:GSPATT00029825001"/>
<organism evidence="1 2">
    <name type="scientific">Paramecium tetraurelia</name>
    <dbReference type="NCBI Taxonomy" id="5888"/>
    <lineage>
        <taxon>Eukaryota</taxon>
        <taxon>Sar</taxon>
        <taxon>Alveolata</taxon>
        <taxon>Ciliophora</taxon>
        <taxon>Intramacronucleata</taxon>
        <taxon>Oligohymenophorea</taxon>
        <taxon>Peniculida</taxon>
        <taxon>Parameciidae</taxon>
        <taxon>Paramecium</taxon>
    </lineage>
</organism>
<dbReference type="OrthoDB" id="10283696at2759"/>
<dbReference type="AlphaFoldDB" id="A0BKX7"/>
<protein>
    <submittedName>
        <fullName evidence="1">Uncharacterized protein</fullName>
    </submittedName>
</protein>
<dbReference type="InParanoid" id="A0BKX7"/>